<feature type="domain" description="Inhibitor I9" evidence="9">
    <location>
        <begin position="61"/>
        <end position="110"/>
    </location>
</feature>
<evidence type="ECO:0000256" key="5">
    <source>
        <dbReference type="ARBA" id="ARBA00022825"/>
    </source>
</evidence>
<dbReference type="GO" id="GO:0004252">
    <property type="term" value="F:serine-type endopeptidase activity"/>
    <property type="evidence" value="ECO:0007669"/>
    <property type="project" value="UniProtKB-UniRule"/>
</dbReference>
<name>A0AAV6Y3V3_9LAMI</name>
<keyword evidence="5 7" id="KW-0720">Serine protease</keyword>
<comment type="caution">
    <text evidence="11">The sequence shown here is derived from an EMBL/GenBank/DDBJ whole genome shotgun (WGS) entry which is preliminary data.</text>
</comment>
<evidence type="ECO:0000256" key="4">
    <source>
        <dbReference type="ARBA" id="ARBA00022801"/>
    </source>
</evidence>
<keyword evidence="4 7" id="KW-0378">Hydrolase</keyword>
<evidence type="ECO:0000256" key="6">
    <source>
        <dbReference type="PIRSR" id="PIRSR615500-1"/>
    </source>
</evidence>
<feature type="domain" description="Peptidase S8/S53" evidence="8">
    <location>
        <begin position="137"/>
        <end position="573"/>
    </location>
</feature>
<dbReference type="Pfam" id="PF17766">
    <property type="entry name" value="fn3_6"/>
    <property type="match status" value="1"/>
</dbReference>
<reference evidence="11" key="1">
    <citation type="submission" date="2019-10" db="EMBL/GenBank/DDBJ databases">
        <authorList>
            <person name="Zhang R."/>
            <person name="Pan Y."/>
            <person name="Wang J."/>
            <person name="Ma R."/>
            <person name="Yu S."/>
        </authorList>
    </citation>
    <scope>NUCLEOTIDE SEQUENCE</scope>
    <source>
        <strain evidence="11">LA-IB0</strain>
        <tissue evidence="11">Leaf</tissue>
    </source>
</reference>
<dbReference type="AlphaFoldDB" id="A0AAV6Y3V3"/>
<dbReference type="EMBL" id="WHWC01000001">
    <property type="protein sequence ID" value="KAG8389856.1"/>
    <property type="molecule type" value="Genomic_DNA"/>
</dbReference>
<evidence type="ECO:0000256" key="2">
    <source>
        <dbReference type="ARBA" id="ARBA00022670"/>
    </source>
</evidence>
<dbReference type="Pfam" id="PF05922">
    <property type="entry name" value="Inhibitor_I9"/>
    <property type="match status" value="1"/>
</dbReference>
<dbReference type="PROSITE" id="PS00138">
    <property type="entry name" value="SUBTILASE_SER"/>
    <property type="match status" value="1"/>
</dbReference>
<dbReference type="InterPro" id="IPR015500">
    <property type="entry name" value="Peptidase_S8_subtilisin-rel"/>
</dbReference>
<sequence length="752" mass="81114">MVEYADGDKEATEMFIFLKDQGVIGMIVIDDVERQVLSNYKNFPFATVTKEDGAAIRAYMNSTRNKNGVLHTYNKGFSGFAARLSEEEVKKIAQEQGVISVFPDPILKLHTTRSWDFLKHQIASGIDSSTPNSHANGTDTIIGILDTGIRPESESFNDADMGPIPSRWKGICMEGKDNFSCNRKIIGARYYDEYISGTSPRDEDGHGSHVASTAAGRPVNGASYYGLAKGTAVGGSPKSRIAIYRVCDPSGECPGSATLKAFDDAIADRVDVLSLSLGYDDTDFAYDPITIGAFHAVERGIIVVCSAGNSGPSSSTALNIAPWILTVAATTIDCDFEVDVVLGEGNKVIKGGGINFSDLEKYPVYPLVDGTSTRKSYFKNQTEDDAKVNEAILLVEYADGDKEATKMFVSLKDQGAIGMIVINDDERQVPINYKNFPFAAVTKDDGAEIRSYINSTSNPLATILPTVVIPNYKPAPVVAYFSSRGPPSGVKNLIKPDIAAPGVAILAAWRANDTNEALPGKDPPDFNIISGTSMSCPHVSGLAATVKSRHPTWSSSAVKSAIMTTAIQTNNLNAPITTETGSRATPYDIGAGEISLFGPLQPGLVYETETMEYIQFLCNLGYNTSIVKMIALDLPNNFSCPVNSNSDSISNMNYPSIAISNFNQNGLMKTVYRTVTNVGEEDESIYTAIVEAPAGVEVEVVPNKLEFTKDVKKLQFQVNFKVIAASDEDLFGSITWSNGKYEVRSPFVVSSV</sequence>
<feature type="active site" description="Charge relay system" evidence="6 7">
    <location>
        <position position="146"/>
    </location>
</feature>
<dbReference type="PROSITE" id="PS00137">
    <property type="entry name" value="SUBTILASE_HIS"/>
    <property type="match status" value="1"/>
</dbReference>
<dbReference type="PANTHER" id="PTHR10795">
    <property type="entry name" value="PROPROTEIN CONVERTASE SUBTILISIN/KEXIN"/>
    <property type="match status" value="1"/>
</dbReference>
<dbReference type="InterPro" id="IPR000209">
    <property type="entry name" value="Peptidase_S8/S53_dom"/>
</dbReference>
<gene>
    <name evidence="11" type="ORF">BUALT_Bualt01G0022300</name>
</gene>
<dbReference type="InterPro" id="IPR037045">
    <property type="entry name" value="S8pro/Inhibitor_I9_sf"/>
</dbReference>
<feature type="active site" description="Charge relay system" evidence="6 7">
    <location>
        <position position="206"/>
    </location>
</feature>
<evidence type="ECO:0000259" key="10">
    <source>
        <dbReference type="Pfam" id="PF17766"/>
    </source>
</evidence>
<dbReference type="FunFam" id="3.40.50.200:FF:000006">
    <property type="entry name" value="Subtilisin-like protease SBT1.5"/>
    <property type="match status" value="1"/>
</dbReference>
<feature type="domain" description="Subtilisin-like protease fibronectin type-III" evidence="10">
    <location>
        <begin position="651"/>
        <end position="749"/>
    </location>
</feature>
<feature type="active site" description="Charge relay system" evidence="6 7">
    <location>
        <position position="533"/>
    </location>
</feature>
<dbReference type="Pfam" id="PF00082">
    <property type="entry name" value="Peptidase_S8"/>
    <property type="match status" value="1"/>
</dbReference>
<dbReference type="InterPro" id="IPR041469">
    <property type="entry name" value="Subtilisin-like_FN3"/>
</dbReference>
<dbReference type="InterPro" id="IPR022398">
    <property type="entry name" value="Peptidase_S8_His-AS"/>
</dbReference>
<dbReference type="InterPro" id="IPR045051">
    <property type="entry name" value="SBT"/>
</dbReference>
<evidence type="ECO:0000313" key="11">
    <source>
        <dbReference type="EMBL" id="KAG8389856.1"/>
    </source>
</evidence>
<proteinExistence type="inferred from homology"/>
<comment type="similarity">
    <text evidence="1 7">Belongs to the peptidase S8 family.</text>
</comment>
<dbReference type="Proteomes" id="UP000826271">
    <property type="component" value="Unassembled WGS sequence"/>
</dbReference>
<evidence type="ECO:0000313" key="12">
    <source>
        <dbReference type="Proteomes" id="UP000826271"/>
    </source>
</evidence>
<evidence type="ECO:0000259" key="8">
    <source>
        <dbReference type="Pfam" id="PF00082"/>
    </source>
</evidence>
<dbReference type="Gene3D" id="3.40.50.200">
    <property type="entry name" value="Peptidase S8/S53 domain"/>
    <property type="match status" value="1"/>
</dbReference>
<dbReference type="InterPro" id="IPR023828">
    <property type="entry name" value="Peptidase_S8_Ser-AS"/>
</dbReference>
<dbReference type="InterPro" id="IPR034197">
    <property type="entry name" value="Peptidases_S8_3"/>
</dbReference>
<dbReference type="GO" id="GO:0006508">
    <property type="term" value="P:proteolysis"/>
    <property type="evidence" value="ECO:0007669"/>
    <property type="project" value="UniProtKB-KW"/>
</dbReference>
<evidence type="ECO:0000256" key="7">
    <source>
        <dbReference type="PROSITE-ProRule" id="PRU01240"/>
    </source>
</evidence>
<accession>A0AAV6Y3V3</accession>
<organism evidence="11 12">
    <name type="scientific">Buddleja alternifolia</name>
    <dbReference type="NCBI Taxonomy" id="168488"/>
    <lineage>
        <taxon>Eukaryota</taxon>
        <taxon>Viridiplantae</taxon>
        <taxon>Streptophyta</taxon>
        <taxon>Embryophyta</taxon>
        <taxon>Tracheophyta</taxon>
        <taxon>Spermatophyta</taxon>
        <taxon>Magnoliopsida</taxon>
        <taxon>eudicotyledons</taxon>
        <taxon>Gunneridae</taxon>
        <taxon>Pentapetalae</taxon>
        <taxon>asterids</taxon>
        <taxon>lamiids</taxon>
        <taxon>Lamiales</taxon>
        <taxon>Scrophulariaceae</taxon>
        <taxon>Buddlejeae</taxon>
        <taxon>Buddleja</taxon>
    </lineage>
</organism>
<dbReference type="InterPro" id="IPR010259">
    <property type="entry name" value="S8pro/Inhibitor_I9"/>
</dbReference>
<dbReference type="Gene3D" id="3.30.70.80">
    <property type="entry name" value="Peptidase S8 propeptide/proteinase inhibitor I9"/>
    <property type="match status" value="1"/>
</dbReference>
<evidence type="ECO:0000256" key="3">
    <source>
        <dbReference type="ARBA" id="ARBA00022729"/>
    </source>
</evidence>
<dbReference type="PROSITE" id="PS51892">
    <property type="entry name" value="SUBTILASE"/>
    <property type="match status" value="1"/>
</dbReference>
<dbReference type="CDD" id="cd02120">
    <property type="entry name" value="PA_subtilisin_like"/>
    <property type="match status" value="1"/>
</dbReference>
<evidence type="ECO:0000256" key="1">
    <source>
        <dbReference type="ARBA" id="ARBA00011073"/>
    </source>
</evidence>
<dbReference type="InterPro" id="IPR036852">
    <property type="entry name" value="Peptidase_S8/S53_dom_sf"/>
</dbReference>
<dbReference type="PRINTS" id="PR00723">
    <property type="entry name" value="SUBTILISIN"/>
</dbReference>
<dbReference type="SUPFAM" id="SSF52743">
    <property type="entry name" value="Subtilisin-like"/>
    <property type="match status" value="1"/>
</dbReference>
<keyword evidence="3" id="KW-0732">Signal</keyword>
<evidence type="ECO:0000259" key="9">
    <source>
        <dbReference type="Pfam" id="PF05922"/>
    </source>
</evidence>
<keyword evidence="2 7" id="KW-0645">Protease</keyword>
<keyword evidence="12" id="KW-1185">Reference proteome</keyword>
<dbReference type="Gene3D" id="2.60.40.2310">
    <property type="match status" value="1"/>
</dbReference>
<dbReference type="Gene3D" id="3.50.30.30">
    <property type="match status" value="1"/>
</dbReference>
<protein>
    <submittedName>
        <fullName evidence="11">Uncharacterized protein</fullName>
    </submittedName>
</protein>
<dbReference type="CDD" id="cd04852">
    <property type="entry name" value="Peptidases_S8_3"/>
    <property type="match status" value="1"/>
</dbReference>